<feature type="compositionally biased region" description="Acidic residues" evidence="6">
    <location>
        <begin position="40"/>
        <end position="56"/>
    </location>
</feature>
<evidence type="ECO:0000313" key="9">
    <source>
        <dbReference type="Proteomes" id="UP000441354"/>
    </source>
</evidence>
<evidence type="ECO:0000256" key="1">
    <source>
        <dbReference type="ARBA" id="ARBA00004236"/>
    </source>
</evidence>
<keyword evidence="8" id="KW-0966">Cell projection</keyword>
<keyword evidence="4 7" id="KW-1133">Transmembrane helix</keyword>
<dbReference type="EMBL" id="WBOT01000001">
    <property type="protein sequence ID" value="KAB2335919.1"/>
    <property type="molecule type" value="Genomic_DNA"/>
</dbReference>
<dbReference type="GO" id="GO:0016020">
    <property type="term" value="C:membrane"/>
    <property type="evidence" value="ECO:0007669"/>
    <property type="project" value="InterPro"/>
</dbReference>
<keyword evidence="8" id="KW-0969">Cilium</keyword>
<protein>
    <submittedName>
        <fullName evidence="8">Flagellar biosynthesis protein FliZ</fullName>
    </submittedName>
</protein>
<evidence type="ECO:0000256" key="3">
    <source>
        <dbReference type="ARBA" id="ARBA00022692"/>
    </source>
</evidence>
<comment type="caution">
    <text evidence="8">The sequence shown here is derived from an EMBL/GenBank/DDBJ whole genome shotgun (WGS) entry which is preliminary data.</text>
</comment>
<accession>A0A7V7UY45</accession>
<feature type="compositionally biased region" description="Basic and acidic residues" evidence="6">
    <location>
        <begin position="29"/>
        <end position="39"/>
    </location>
</feature>
<sequence>MPVLFIFAVLGLPITASAEQIESVKDYLEQKGDSEKTESTEEQEETDTGAETEPETETPGQVAEADNIGFSFWDVFKMIAATIFVVGLLYALLKVINKRNRTFQSTQLVENLGGTSLGNNRSIQIIKAGESLLIVGVGENIQVLKEINDPEEYSQMLSIYNSKMDQLVQPSDIVTKAINALRNSQSQKEKGNSFQTILKKQMDDMAQSRKKILDEMKKKGSDDR</sequence>
<reference evidence="8 9" key="1">
    <citation type="journal article" date="2014" name="Arch. Microbiol.">
        <title>Bacillus mesophilum sp. nov., strain IITR-54T, a novel 4-chlorobiphenyl dechlorinating bacterium.</title>
        <authorList>
            <person name="Manickam N."/>
            <person name="Singh N.K."/>
            <person name="Bajaj A."/>
            <person name="Kumar R.M."/>
            <person name="Kaur G."/>
            <person name="Kaur N."/>
            <person name="Bala M."/>
            <person name="Kumar A."/>
            <person name="Mayilraj S."/>
        </authorList>
    </citation>
    <scope>NUCLEOTIDE SEQUENCE [LARGE SCALE GENOMIC DNA]</scope>
    <source>
        <strain evidence="8 9">IITR-54</strain>
    </source>
</reference>
<dbReference type="Pfam" id="PF04347">
    <property type="entry name" value="FliO"/>
    <property type="match status" value="1"/>
</dbReference>
<feature type="region of interest" description="Disordered" evidence="6">
    <location>
        <begin position="203"/>
        <end position="224"/>
    </location>
</feature>
<evidence type="ECO:0000256" key="2">
    <source>
        <dbReference type="ARBA" id="ARBA00022475"/>
    </source>
</evidence>
<dbReference type="InterPro" id="IPR022781">
    <property type="entry name" value="Flagellar_biosynth_FliO"/>
</dbReference>
<dbReference type="AlphaFoldDB" id="A0A7V7UY45"/>
<keyword evidence="3 7" id="KW-0812">Transmembrane</keyword>
<evidence type="ECO:0000256" key="5">
    <source>
        <dbReference type="ARBA" id="ARBA00023136"/>
    </source>
</evidence>
<evidence type="ECO:0000256" key="6">
    <source>
        <dbReference type="SAM" id="MobiDB-lite"/>
    </source>
</evidence>
<dbReference type="GO" id="GO:0044781">
    <property type="term" value="P:bacterial-type flagellum organization"/>
    <property type="evidence" value="ECO:0007669"/>
    <property type="project" value="InterPro"/>
</dbReference>
<keyword evidence="9" id="KW-1185">Reference proteome</keyword>
<keyword evidence="5 7" id="KW-0472">Membrane</keyword>
<keyword evidence="2" id="KW-1003">Cell membrane</keyword>
<dbReference type="Proteomes" id="UP000441354">
    <property type="component" value="Unassembled WGS sequence"/>
</dbReference>
<name>A0A7V7UY45_9BACI</name>
<feature type="transmembrane region" description="Helical" evidence="7">
    <location>
        <begin position="75"/>
        <end position="93"/>
    </location>
</feature>
<organism evidence="8 9">
    <name type="scientific">Bacillus mesophilum</name>
    <dbReference type="NCBI Taxonomy" id="1071718"/>
    <lineage>
        <taxon>Bacteria</taxon>
        <taxon>Bacillati</taxon>
        <taxon>Bacillota</taxon>
        <taxon>Bacilli</taxon>
        <taxon>Bacillales</taxon>
        <taxon>Bacillaceae</taxon>
        <taxon>Bacillus</taxon>
    </lineage>
</organism>
<evidence type="ECO:0000256" key="4">
    <source>
        <dbReference type="ARBA" id="ARBA00022989"/>
    </source>
</evidence>
<comment type="subcellular location">
    <subcellularLocation>
        <location evidence="1">Cell membrane</location>
    </subcellularLocation>
</comment>
<evidence type="ECO:0000313" key="8">
    <source>
        <dbReference type="EMBL" id="KAB2335919.1"/>
    </source>
</evidence>
<feature type="region of interest" description="Disordered" evidence="6">
    <location>
        <begin position="29"/>
        <end position="61"/>
    </location>
</feature>
<dbReference type="OrthoDB" id="2376965at2"/>
<proteinExistence type="predicted"/>
<gene>
    <name evidence="8" type="ORF">F7732_02335</name>
</gene>
<keyword evidence="8" id="KW-0282">Flagellum</keyword>
<evidence type="ECO:0000256" key="7">
    <source>
        <dbReference type="SAM" id="Phobius"/>
    </source>
</evidence>